<dbReference type="Pfam" id="PF13439">
    <property type="entry name" value="Glyco_transf_4"/>
    <property type="match status" value="1"/>
</dbReference>
<evidence type="ECO:0000313" key="5">
    <source>
        <dbReference type="Proteomes" id="UP000218418"/>
    </source>
</evidence>
<sequence length="376" mass="42525">MRVAIVRTMPDFSMEVYANGVISGLKTVRPNWEIIDLKPQPVDRKSQSPILRIQKFYERFWRFPQLVKHQVADVYHILDHSEAHITYGLKKLGKPVAVTCHDLINFYYKDNLQGSVTLPFLSHGMWLHSVKGMKQADAVVTVSSMTAKDATKILDIESARISIAPNAVEAIYKPLPEEEIDKLRQESRISRKTLCLLNVGSNHPRKNIDTVLKAIDTLKQQGVSVIFWKAGADFNEEQKIFIRDRNLENNITYLGQPDKSNLVQIYNAADILIAPSFHEGFGITLLEAMACGTPVITSNVSAMPEVVGDAGILVEPNDYQSMANAVIHLQKDSTFRQILIEKALTRVKQFTWESTSEKIAQIYEELMERSNTKKSI</sequence>
<feature type="domain" description="Glycosyltransferase subfamily 4-like N-terminal" evidence="3">
    <location>
        <begin position="51"/>
        <end position="169"/>
    </location>
</feature>
<organism evidence="4 5">
    <name type="scientific">Calothrix parasitica NIES-267</name>
    <dbReference type="NCBI Taxonomy" id="1973488"/>
    <lineage>
        <taxon>Bacteria</taxon>
        <taxon>Bacillati</taxon>
        <taxon>Cyanobacteriota</taxon>
        <taxon>Cyanophyceae</taxon>
        <taxon>Nostocales</taxon>
        <taxon>Calotrichaceae</taxon>
        <taxon>Calothrix</taxon>
    </lineage>
</organism>
<dbReference type="SUPFAM" id="SSF53756">
    <property type="entry name" value="UDP-Glycosyltransferase/glycogen phosphorylase"/>
    <property type="match status" value="1"/>
</dbReference>
<dbReference type="InterPro" id="IPR001296">
    <property type="entry name" value="Glyco_trans_1"/>
</dbReference>
<dbReference type="PANTHER" id="PTHR46401:SF2">
    <property type="entry name" value="GLYCOSYLTRANSFERASE WBBK-RELATED"/>
    <property type="match status" value="1"/>
</dbReference>
<dbReference type="PANTHER" id="PTHR46401">
    <property type="entry name" value="GLYCOSYLTRANSFERASE WBBK-RELATED"/>
    <property type="match status" value="1"/>
</dbReference>
<keyword evidence="1 4" id="KW-0808">Transferase</keyword>
<dbReference type="Pfam" id="PF00534">
    <property type="entry name" value="Glycos_transf_1"/>
    <property type="match status" value="1"/>
</dbReference>
<protein>
    <submittedName>
        <fullName evidence="4">Group 1 glycosyl transferase</fullName>
    </submittedName>
</protein>
<dbReference type="AlphaFoldDB" id="A0A1Z4M1M8"/>
<evidence type="ECO:0000256" key="1">
    <source>
        <dbReference type="ARBA" id="ARBA00022679"/>
    </source>
</evidence>
<keyword evidence="5" id="KW-1185">Reference proteome</keyword>
<feature type="domain" description="Glycosyl transferase family 1" evidence="2">
    <location>
        <begin position="180"/>
        <end position="343"/>
    </location>
</feature>
<dbReference type="InterPro" id="IPR028098">
    <property type="entry name" value="Glyco_trans_4-like_N"/>
</dbReference>
<evidence type="ECO:0000259" key="3">
    <source>
        <dbReference type="Pfam" id="PF13439"/>
    </source>
</evidence>
<gene>
    <name evidence="4" type="ORF">NIES267_67990</name>
</gene>
<dbReference type="Gene3D" id="3.40.50.2000">
    <property type="entry name" value="Glycogen Phosphorylase B"/>
    <property type="match status" value="2"/>
</dbReference>
<dbReference type="OrthoDB" id="9797829at2"/>
<reference evidence="4 5" key="1">
    <citation type="submission" date="2017-06" db="EMBL/GenBank/DDBJ databases">
        <title>Genome sequencing of cyanobaciteial culture collection at National Institute for Environmental Studies (NIES).</title>
        <authorList>
            <person name="Hirose Y."/>
            <person name="Shimura Y."/>
            <person name="Fujisawa T."/>
            <person name="Nakamura Y."/>
            <person name="Kawachi M."/>
        </authorList>
    </citation>
    <scope>NUCLEOTIDE SEQUENCE [LARGE SCALE GENOMIC DNA]</scope>
    <source>
        <strain evidence="4 5">NIES-267</strain>
    </source>
</reference>
<name>A0A1Z4M1M8_9CYAN</name>
<dbReference type="CDD" id="cd03809">
    <property type="entry name" value="GT4_MtfB-like"/>
    <property type="match status" value="1"/>
</dbReference>
<accession>A0A1Z4M1M8</accession>
<evidence type="ECO:0000259" key="2">
    <source>
        <dbReference type="Pfam" id="PF00534"/>
    </source>
</evidence>
<proteinExistence type="predicted"/>
<dbReference type="Proteomes" id="UP000218418">
    <property type="component" value="Chromosome"/>
</dbReference>
<dbReference type="GO" id="GO:0016757">
    <property type="term" value="F:glycosyltransferase activity"/>
    <property type="evidence" value="ECO:0007669"/>
    <property type="project" value="InterPro"/>
</dbReference>
<evidence type="ECO:0000313" key="4">
    <source>
        <dbReference type="EMBL" id="BAY87278.1"/>
    </source>
</evidence>
<dbReference type="EMBL" id="AP018227">
    <property type="protein sequence ID" value="BAY87278.1"/>
    <property type="molecule type" value="Genomic_DNA"/>
</dbReference>